<evidence type="ECO:0000256" key="1">
    <source>
        <dbReference type="ARBA" id="ARBA00022729"/>
    </source>
</evidence>
<dbReference type="InterPro" id="IPR027385">
    <property type="entry name" value="Beta-barrel_OMP"/>
</dbReference>
<dbReference type="InterPro" id="IPR011250">
    <property type="entry name" value="OMP/PagP_B-barrel"/>
</dbReference>
<reference evidence="4 5" key="1">
    <citation type="journal article" date="2019" name="Nat. Microbiol.">
        <title>Mediterranean grassland soil C-N compound turnover is dependent on rainfall and depth, and is mediated by genomically divergent microorganisms.</title>
        <authorList>
            <person name="Diamond S."/>
            <person name="Andeer P.F."/>
            <person name="Li Z."/>
            <person name="Crits-Christoph A."/>
            <person name="Burstein D."/>
            <person name="Anantharaman K."/>
            <person name="Lane K.R."/>
            <person name="Thomas B.C."/>
            <person name="Pan C."/>
            <person name="Northen T.R."/>
            <person name="Banfield J.F."/>
        </authorList>
    </citation>
    <scope>NUCLEOTIDE SEQUENCE [LARGE SCALE GENOMIC DNA]</scope>
    <source>
        <strain evidence="4">WS_9</strain>
    </source>
</reference>
<evidence type="ECO:0000259" key="3">
    <source>
        <dbReference type="Pfam" id="PF13505"/>
    </source>
</evidence>
<dbReference type="AlphaFoldDB" id="A0A538TGV3"/>
<evidence type="ECO:0000256" key="2">
    <source>
        <dbReference type="SAM" id="SignalP"/>
    </source>
</evidence>
<dbReference type="SUPFAM" id="SSF56925">
    <property type="entry name" value="OMPA-like"/>
    <property type="match status" value="1"/>
</dbReference>
<comment type="caution">
    <text evidence="4">The sequence shown here is derived from an EMBL/GenBank/DDBJ whole genome shotgun (WGS) entry which is preliminary data.</text>
</comment>
<dbReference type="Gene3D" id="2.40.160.20">
    <property type="match status" value="1"/>
</dbReference>
<dbReference type="EMBL" id="VBOZ01000035">
    <property type="protein sequence ID" value="TMQ62852.1"/>
    <property type="molecule type" value="Genomic_DNA"/>
</dbReference>
<evidence type="ECO:0000313" key="4">
    <source>
        <dbReference type="EMBL" id="TMQ62852.1"/>
    </source>
</evidence>
<dbReference type="Pfam" id="PF13505">
    <property type="entry name" value="OMP_b-brl"/>
    <property type="match status" value="1"/>
</dbReference>
<organism evidence="4 5">
    <name type="scientific">Eiseniibacteriota bacterium</name>
    <dbReference type="NCBI Taxonomy" id="2212470"/>
    <lineage>
        <taxon>Bacteria</taxon>
        <taxon>Candidatus Eiseniibacteriota</taxon>
    </lineage>
</organism>
<dbReference type="Proteomes" id="UP000317691">
    <property type="component" value="Unassembled WGS sequence"/>
</dbReference>
<feature type="domain" description="Outer membrane protein beta-barrel" evidence="3">
    <location>
        <begin position="5"/>
        <end position="153"/>
    </location>
</feature>
<keyword evidence="1 2" id="KW-0732">Signal</keyword>
<feature type="signal peptide" evidence="2">
    <location>
        <begin position="1"/>
        <end position="21"/>
    </location>
</feature>
<evidence type="ECO:0000313" key="5">
    <source>
        <dbReference type="Proteomes" id="UP000317691"/>
    </source>
</evidence>
<accession>A0A538TGV3</accession>
<sequence length="183" mass="18662">MKRALALALLALAVGAGAAQAAGPGVGIGPYGGYNIALIQQDTGNGSVFGVRAPVNLIPLITVEPYYATSNLGDVTEKFGGLSYTRTGFDMKAFGATAILGSVGGGGLKFYPYAGIGSYKMTRTGSDDIKETGYNFGLGIGVPAGPKMSVQMRGGLDMIVTGDTSRKFASATIGINYNLMSGK</sequence>
<feature type="chain" id="PRO_5021951456" description="Outer membrane protein beta-barrel domain-containing protein" evidence="2">
    <location>
        <begin position="22"/>
        <end position="183"/>
    </location>
</feature>
<protein>
    <recommendedName>
        <fullName evidence="3">Outer membrane protein beta-barrel domain-containing protein</fullName>
    </recommendedName>
</protein>
<gene>
    <name evidence="4" type="ORF">E6K79_11375</name>
</gene>
<proteinExistence type="predicted"/>
<name>A0A538TGV3_UNCEI</name>